<proteinExistence type="predicted"/>
<evidence type="ECO:0000313" key="2">
    <source>
        <dbReference type="Proteomes" id="UP001057402"/>
    </source>
</evidence>
<dbReference type="EMBL" id="CM042889">
    <property type="protein sequence ID" value="KAI4320339.1"/>
    <property type="molecule type" value="Genomic_DNA"/>
</dbReference>
<name>A0ACB9M7P4_9MYRT</name>
<sequence>MDSKGRIAPHLKRSLPGPGLSPNEPFLPMMRCPPNPFPPVDLLPPPEVLEQKLASQHMEMQRLANENQRLAATHGILRQELAAAQQELQILHAQIGAVKSEREQQIRNLTEKIGKMEAELQAAEPVRSELQKARGEAQNLVSMRQELMAKVQHLSMDIGRTQTDLQQIPALMSELGSLKQEFQHCRVTYDYEKKLYDDHLKQLQVMEKNYMTMAMEVEKLRAELTKSANLGGAVGPQSMGTGFEVAGNSGPQAYGVSQVRGPLPPAASSNAALPFGAPAIATNPAPAGSQSWLAVGGHGYNANPAGYDHSAYNYNAYRAPSYDPQKGPDHDGQRAPGYPMPRGNSSYNPYKVPSGTLHGGPGYDTSRPSAYDGLAKVGTGQLGQSVLASSVVNPAATSTYRAGGSYDASTRG</sequence>
<dbReference type="Proteomes" id="UP001057402">
    <property type="component" value="Chromosome 10"/>
</dbReference>
<protein>
    <submittedName>
        <fullName evidence="1">Uncharacterized protein</fullName>
    </submittedName>
</protein>
<evidence type="ECO:0000313" key="1">
    <source>
        <dbReference type="EMBL" id="KAI4320339.1"/>
    </source>
</evidence>
<accession>A0ACB9M7P4</accession>
<reference evidence="2" key="1">
    <citation type="journal article" date="2023" name="Front. Plant Sci.">
        <title>Chromosomal-level genome assembly of Melastoma candidum provides insights into trichome evolution.</title>
        <authorList>
            <person name="Zhong Y."/>
            <person name="Wu W."/>
            <person name="Sun C."/>
            <person name="Zou P."/>
            <person name="Liu Y."/>
            <person name="Dai S."/>
            <person name="Zhou R."/>
        </authorList>
    </citation>
    <scope>NUCLEOTIDE SEQUENCE [LARGE SCALE GENOMIC DNA]</scope>
</reference>
<gene>
    <name evidence="1" type="ORF">MLD38_033834</name>
</gene>
<organism evidence="1 2">
    <name type="scientific">Melastoma candidum</name>
    <dbReference type="NCBI Taxonomy" id="119954"/>
    <lineage>
        <taxon>Eukaryota</taxon>
        <taxon>Viridiplantae</taxon>
        <taxon>Streptophyta</taxon>
        <taxon>Embryophyta</taxon>
        <taxon>Tracheophyta</taxon>
        <taxon>Spermatophyta</taxon>
        <taxon>Magnoliopsida</taxon>
        <taxon>eudicotyledons</taxon>
        <taxon>Gunneridae</taxon>
        <taxon>Pentapetalae</taxon>
        <taxon>rosids</taxon>
        <taxon>malvids</taxon>
        <taxon>Myrtales</taxon>
        <taxon>Melastomataceae</taxon>
        <taxon>Melastomatoideae</taxon>
        <taxon>Melastomateae</taxon>
        <taxon>Melastoma</taxon>
    </lineage>
</organism>
<comment type="caution">
    <text evidence="1">The sequence shown here is derived from an EMBL/GenBank/DDBJ whole genome shotgun (WGS) entry which is preliminary data.</text>
</comment>
<keyword evidence="2" id="KW-1185">Reference proteome</keyword>